<evidence type="ECO:0000313" key="1">
    <source>
        <dbReference type="EnsemblPlants" id="ORUFI06G10220.1"/>
    </source>
</evidence>
<reference evidence="2" key="1">
    <citation type="submission" date="2013-06" db="EMBL/GenBank/DDBJ databases">
        <authorList>
            <person name="Zhao Q."/>
        </authorList>
    </citation>
    <scope>NUCLEOTIDE SEQUENCE</scope>
    <source>
        <strain evidence="2">cv. W1943</strain>
    </source>
</reference>
<sequence length="73" mass="8141">MALRPKLMCARSQGVRPNAYTTPCQSGSAGKAFGEMPGRIRGWGRIRVLGERGTISWRLVAARQICRPWRLAQ</sequence>
<dbReference type="HOGENOM" id="CLU_2709134_0_0_1"/>
<dbReference type="Proteomes" id="UP000008022">
    <property type="component" value="Unassembled WGS sequence"/>
</dbReference>
<dbReference type="EnsemblPlants" id="ORUFI06G10220.1">
    <property type="protein sequence ID" value="ORUFI06G10220.1"/>
    <property type="gene ID" value="ORUFI06G10220"/>
</dbReference>
<keyword evidence="2" id="KW-1185">Reference proteome</keyword>
<proteinExistence type="predicted"/>
<reference evidence="1" key="2">
    <citation type="submission" date="2015-06" db="UniProtKB">
        <authorList>
            <consortium name="EnsemblPlants"/>
        </authorList>
    </citation>
    <scope>IDENTIFICATION</scope>
</reference>
<accession>A0A0E0PW04</accession>
<evidence type="ECO:0000313" key="2">
    <source>
        <dbReference type="Proteomes" id="UP000008022"/>
    </source>
</evidence>
<name>A0A0E0PW04_ORYRU</name>
<organism evidence="1 2">
    <name type="scientific">Oryza rufipogon</name>
    <name type="common">Brownbeard rice</name>
    <name type="synonym">Asian wild rice</name>
    <dbReference type="NCBI Taxonomy" id="4529"/>
    <lineage>
        <taxon>Eukaryota</taxon>
        <taxon>Viridiplantae</taxon>
        <taxon>Streptophyta</taxon>
        <taxon>Embryophyta</taxon>
        <taxon>Tracheophyta</taxon>
        <taxon>Spermatophyta</taxon>
        <taxon>Magnoliopsida</taxon>
        <taxon>Liliopsida</taxon>
        <taxon>Poales</taxon>
        <taxon>Poaceae</taxon>
        <taxon>BOP clade</taxon>
        <taxon>Oryzoideae</taxon>
        <taxon>Oryzeae</taxon>
        <taxon>Oryzinae</taxon>
        <taxon>Oryza</taxon>
    </lineage>
</organism>
<protein>
    <submittedName>
        <fullName evidence="1">Uncharacterized protein</fullName>
    </submittedName>
</protein>
<dbReference type="Gramene" id="ORUFI06G10220.1">
    <property type="protein sequence ID" value="ORUFI06G10220.1"/>
    <property type="gene ID" value="ORUFI06G10220"/>
</dbReference>
<dbReference type="AlphaFoldDB" id="A0A0E0PW04"/>